<dbReference type="InterPro" id="IPR036457">
    <property type="entry name" value="PPM-type-like_dom_sf"/>
</dbReference>
<evidence type="ECO:0000256" key="2">
    <source>
        <dbReference type="SAM" id="MobiDB-lite"/>
    </source>
</evidence>
<sequence length="564" mass="59719">MGEWWQESASDAMFADCPFGLGILAPDGTVLAVNRALADLHGVPADTLPGTRAHEVSGPLSHPEVLASLLRAGKTGEPHVDRVIRGRVTGVAHSYVCSFAIWPLRGDGGVRGVGITFTDITGDTSALTRMEQVRARLALVNEAELRMGFSRDVVGCAEQVPLVVVPSFADAAAVGLFDAPVPISMLPEHGFDPPPGTLLRTVAAVVDPKIPDLPVLSPRDYGRPFPVPPEVRAALRRQRAELSGVDPRETPTVIGQATPDAPPLRTHLLKAGMHSRIVAPLIARGRAIGMTMFARLAGSPPFEADDLQTAEELGLRAASSIDNAQAHVRQRHAVRTLQRHLLPRDLPEAPGLSFAYAYQPARAGRLAGGDWYDVIPLSEGCVAMVVGDVTGHGLQAAALMGQLRVAVRAVARLELPPAALLAHVDSLMDDFAVDGELASCVYTVYDPNDRTLTWARAGHPPPLLLSPGERPRVLGGPANALLGLGGITFEQTSYSVAPGSTVVLYSDGLVERRGRDIDTGIDDLTGVLDAEGADASPNRLREAALRVLPADPEDDVALLIGRLT</sequence>
<dbReference type="Pfam" id="PF01590">
    <property type="entry name" value="GAF"/>
    <property type="match status" value="1"/>
</dbReference>
<feature type="domain" description="PPM-type phosphatase" evidence="3">
    <location>
        <begin position="348"/>
        <end position="563"/>
    </location>
</feature>
<accession>A0ABP9I4X3</accession>
<organism evidence="4 5">
    <name type="scientific">Yinghuangia aomiensis</name>
    <dbReference type="NCBI Taxonomy" id="676205"/>
    <lineage>
        <taxon>Bacteria</taxon>
        <taxon>Bacillati</taxon>
        <taxon>Actinomycetota</taxon>
        <taxon>Actinomycetes</taxon>
        <taxon>Kitasatosporales</taxon>
        <taxon>Streptomycetaceae</taxon>
        <taxon>Yinghuangia</taxon>
    </lineage>
</organism>
<dbReference type="EMBL" id="BAABHS010000032">
    <property type="protein sequence ID" value="GAA4986824.1"/>
    <property type="molecule type" value="Genomic_DNA"/>
</dbReference>
<dbReference type="InterPro" id="IPR052016">
    <property type="entry name" value="Bact_Sigma-Reg"/>
</dbReference>
<dbReference type="InterPro" id="IPR001932">
    <property type="entry name" value="PPM-type_phosphatase-like_dom"/>
</dbReference>
<feature type="region of interest" description="Disordered" evidence="2">
    <location>
        <begin position="241"/>
        <end position="261"/>
    </location>
</feature>
<dbReference type="Proteomes" id="UP001500466">
    <property type="component" value="Unassembled WGS sequence"/>
</dbReference>
<proteinExistence type="predicted"/>
<evidence type="ECO:0000256" key="1">
    <source>
        <dbReference type="ARBA" id="ARBA00022801"/>
    </source>
</evidence>
<comment type="caution">
    <text evidence="4">The sequence shown here is derived from an EMBL/GenBank/DDBJ whole genome shotgun (WGS) entry which is preliminary data.</text>
</comment>
<dbReference type="SUPFAM" id="SSF55781">
    <property type="entry name" value="GAF domain-like"/>
    <property type="match status" value="1"/>
</dbReference>
<dbReference type="Gene3D" id="3.30.450.20">
    <property type="entry name" value="PAS domain"/>
    <property type="match status" value="1"/>
</dbReference>
<dbReference type="Pfam" id="PF07228">
    <property type="entry name" value="SpoIIE"/>
    <property type="match status" value="1"/>
</dbReference>
<dbReference type="SUPFAM" id="SSF81606">
    <property type="entry name" value="PP2C-like"/>
    <property type="match status" value="1"/>
</dbReference>
<dbReference type="Gene3D" id="3.60.40.10">
    <property type="entry name" value="PPM-type phosphatase domain"/>
    <property type="match status" value="1"/>
</dbReference>
<protein>
    <submittedName>
        <fullName evidence="4">SpoIIE family protein phosphatase</fullName>
    </submittedName>
</protein>
<dbReference type="InterPro" id="IPR029016">
    <property type="entry name" value="GAF-like_dom_sf"/>
</dbReference>
<dbReference type="InterPro" id="IPR035965">
    <property type="entry name" value="PAS-like_dom_sf"/>
</dbReference>
<dbReference type="PANTHER" id="PTHR43156:SF2">
    <property type="entry name" value="STAGE II SPORULATION PROTEIN E"/>
    <property type="match status" value="1"/>
</dbReference>
<dbReference type="SUPFAM" id="SSF55785">
    <property type="entry name" value="PYP-like sensor domain (PAS domain)"/>
    <property type="match status" value="1"/>
</dbReference>
<dbReference type="Gene3D" id="3.30.450.40">
    <property type="match status" value="1"/>
</dbReference>
<keyword evidence="5" id="KW-1185">Reference proteome</keyword>
<dbReference type="RefSeq" id="WP_345679525.1">
    <property type="nucleotide sequence ID" value="NZ_BAABHS010000032.1"/>
</dbReference>
<dbReference type="InterPro" id="IPR003018">
    <property type="entry name" value="GAF"/>
</dbReference>
<gene>
    <name evidence="4" type="ORF">GCM10023205_66850</name>
</gene>
<dbReference type="Pfam" id="PF08448">
    <property type="entry name" value="PAS_4"/>
    <property type="match status" value="1"/>
</dbReference>
<dbReference type="SMART" id="SM00331">
    <property type="entry name" value="PP2C_SIG"/>
    <property type="match status" value="1"/>
</dbReference>
<evidence type="ECO:0000259" key="3">
    <source>
        <dbReference type="SMART" id="SM00331"/>
    </source>
</evidence>
<evidence type="ECO:0000313" key="5">
    <source>
        <dbReference type="Proteomes" id="UP001500466"/>
    </source>
</evidence>
<evidence type="ECO:0000313" key="4">
    <source>
        <dbReference type="EMBL" id="GAA4986824.1"/>
    </source>
</evidence>
<dbReference type="PANTHER" id="PTHR43156">
    <property type="entry name" value="STAGE II SPORULATION PROTEIN E-RELATED"/>
    <property type="match status" value="1"/>
</dbReference>
<name>A0ABP9I4X3_9ACTN</name>
<keyword evidence="1" id="KW-0378">Hydrolase</keyword>
<dbReference type="InterPro" id="IPR013656">
    <property type="entry name" value="PAS_4"/>
</dbReference>
<reference evidence="5" key="1">
    <citation type="journal article" date="2019" name="Int. J. Syst. Evol. Microbiol.">
        <title>The Global Catalogue of Microorganisms (GCM) 10K type strain sequencing project: providing services to taxonomists for standard genome sequencing and annotation.</title>
        <authorList>
            <consortium name="The Broad Institute Genomics Platform"/>
            <consortium name="The Broad Institute Genome Sequencing Center for Infectious Disease"/>
            <person name="Wu L."/>
            <person name="Ma J."/>
        </authorList>
    </citation>
    <scope>NUCLEOTIDE SEQUENCE [LARGE SCALE GENOMIC DNA]</scope>
    <source>
        <strain evidence="5">JCM 17986</strain>
    </source>
</reference>